<dbReference type="InterPro" id="IPR059218">
    <property type="entry name" value="LBP_cg2779-like"/>
</dbReference>
<reference evidence="3 5" key="2">
    <citation type="submission" date="2023-02" db="EMBL/GenBank/DDBJ databases">
        <title>Comparative genomics and fermentation flavor characterization of five lactic acid bacteria reveal flavor biosynthesis metabolic pathways in fermented muskmelon puree.</title>
        <authorList>
            <person name="Yuan L."/>
            <person name="Li M."/>
            <person name="Xu X."/>
            <person name="Lao F."/>
            <person name="Wu J."/>
        </authorList>
    </citation>
    <scope>NUCLEOTIDE SEQUENCE [LARGE SCALE GENOMIC DNA]</scope>
    <source>
        <strain evidence="3 5">Ca-4</strain>
    </source>
</reference>
<organism evidence="2 4">
    <name type="scientific">Pediococcus pentosaceus</name>
    <dbReference type="NCBI Taxonomy" id="1255"/>
    <lineage>
        <taxon>Bacteria</taxon>
        <taxon>Bacillati</taxon>
        <taxon>Bacillota</taxon>
        <taxon>Bacilli</taxon>
        <taxon>Lactobacillales</taxon>
        <taxon>Lactobacillaceae</taxon>
        <taxon>Pediococcus</taxon>
    </lineage>
</organism>
<proteinExistence type="predicted"/>
<evidence type="ECO:0000256" key="1">
    <source>
        <dbReference type="SAM" id="MobiDB-lite"/>
    </source>
</evidence>
<dbReference type="EMBL" id="CP118739">
    <property type="protein sequence ID" value="WEA57849.1"/>
    <property type="molecule type" value="Genomic_DNA"/>
</dbReference>
<dbReference type="AlphaFoldDB" id="A0A0N8VYT9"/>
<sequence length="63" mass="7303">MNDVTELAAKIINCQKKNDLTDADVAFGAHLSVEKLHRIKENSYKPTDDDLKRINDFMKQQQR</sequence>
<evidence type="ECO:0000313" key="2">
    <source>
        <dbReference type="EMBL" id="ARW20426.1"/>
    </source>
</evidence>
<feature type="region of interest" description="Disordered" evidence="1">
    <location>
        <begin position="44"/>
        <end position="63"/>
    </location>
</feature>
<reference evidence="2 4" key="1">
    <citation type="submission" date="2017-05" db="EMBL/GenBank/DDBJ databases">
        <title>Genome sequence of Pediococcus pentosaceus strain SRCM100892.</title>
        <authorList>
            <person name="Cho S.H."/>
        </authorList>
    </citation>
    <scope>NUCLEOTIDE SEQUENCE [LARGE SCALE GENOMIC DNA]</scope>
    <source>
        <strain evidence="2 4">SRCM100892</strain>
    </source>
</reference>
<protein>
    <submittedName>
        <fullName evidence="3">LBP_cg2779 family protein</fullName>
    </submittedName>
</protein>
<dbReference type="GeneID" id="33061251"/>
<dbReference type="OMA" id="IINCQKK"/>
<dbReference type="Proteomes" id="UP001214131">
    <property type="component" value="Chromosome"/>
</dbReference>
<accession>A0A0N8VYT9</accession>
<dbReference type="EMBL" id="CP021474">
    <property type="protein sequence ID" value="ARW20426.1"/>
    <property type="molecule type" value="Genomic_DNA"/>
</dbReference>
<dbReference type="Proteomes" id="UP000196118">
    <property type="component" value="Chromosome"/>
</dbReference>
<gene>
    <name evidence="3" type="ORF">PWB86_03005</name>
    <name evidence="2" type="ORF">S100892_01883</name>
</gene>
<feature type="compositionally biased region" description="Basic and acidic residues" evidence="1">
    <location>
        <begin position="44"/>
        <end position="56"/>
    </location>
</feature>
<dbReference type="RefSeq" id="WP_011672994.1">
    <property type="nucleotide sequence ID" value="NZ_BEWQ01000006.1"/>
</dbReference>
<name>A0A0N8VYT9_PEDPE</name>
<evidence type="ECO:0000313" key="5">
    <source>
        <dbReference type="Proteomes" id="UP001214131"/>
    </source>
</evidence>
<dbReference type="NCBIfam" id="NF040507">
    <property type="entry name" value="LBP_cg2779_fam"/>
    <property type="match status" value="1"/>
</dbReference>
<evidence type="ECO:0000313" key="4">
    <source>
        <dbReference type="Proteomes" id="UP000196118"/>
    </source>
</evidence>
<evidence type="ECO:0000313" key="3">
    <source>
        <dbReference type="EMBL" id="WEA57849.1"/>
    </source>
</evidence>